<dbReference type="Pfam" id="PF03403">
    <property type="entry name" value="PAF-AH_p_II"/>
    <property type="match status" value="1"/>
</dbReference>
<evidence type="ECO:0000256" key="6">
    <source>
        <dbReference type="SAM" id="SignalP"/>
    </source>
</evidence>
<dbReference type="InterPro" id="IPR029058">
    <property type="entry name" value="AB_hydrolase_fold"/>
</dbReference>
<dbReference type="GeneID" id="14926191"/>
<reference evidence="7 8" key="1">
    <citation type="journal article" date="2013" name="Genome Biol.">
        <title>Genome of Acanthamoeba castellanii highlights extensive lateral gene transfer and early evolution of tyrosine kinase signaling.</title>
        <authorList>
            <person name="Clarke M."/>
            <person name="Lohan A.J."/>
            <person name="Liu B."/>
            <person name="Lagkouvardos I."/>
            <person name="Roy S."/>
            <person name="Zafar N."/>
            <person name="Bertelli C."/>
            <person name="Schilde C."/>
            <person name="Kianianmomeni A."/>
            <person name="Burglin T.R."/>
            <person name="Frech C."/>
            <person name="Turcotte B."/>
            <person name="Kopec K.O."/>
            <person name="Synnott J.M."/>
            <person name="Choo C."/>
            <person name="Paponov I."/>
            <person name="Finkler A."/>
            <person name="Soon Heng Tan C."/>
            <person name="Hutchins A.P."/>
            <person name="Weinmeier T."/>
            <person name="Rattei T."/>
            <person name="Chu J.S."/>
            <person name="Gimenez G."/>
            <person name="Irimia M."/>
            <person name="Rigden D.J."/>
            <person name="Fitzpatrick D.A."/>
            <person name="Lorenzo-Morales J."/>
            <person name="Bateman A."/>
            <person name="Chiu C.H."/>
            <person name="Tang P."/>
            <person name="Hegemann P."/>
            <person name="Fromm H."/>
            <person name="Raoult D."/>
            <person name="Greub G."/>
            <person name="Miranda-Saavedra D."/>
            <person name="Chen N."/>
            <person name="Nash P."/>
            <person name="Ginger M.L."/>
            <person name="Horn M."/>
            <person name="Schaap P."/>
            <person name="Caler L."/>
            <person name="Loftus B."/>
        </authorList>
    </citation>
    <scope>NUCLEOTIDE SEQUENCE [LARGE SCALE GENOMIC DNA]</scope>
    <source>
        <strain evidence="7 8">Neff</strain>
    </source>
</reference>
<dbReference type="Gene3D" id="3.40.50.1820">
    <property type="entry name" value="alpha/beta hydrolase"/>
    <property type="match status" value="1"/>
</dbReference>
<evidence type="ECO:0000313" key="7">
    <source>
        <dbReference type="EMBL" id="ELR25148.1"/>
    </source>
</evidence>
<gene>
    <name evidence="7" type="ORF">ACA1_288690</name>
</gene>
<keyword evidence="6" id="KW-0732">Signal</keyword>
<keyword evidence="5" id="KW-0812">Transmembrane</keyword>
<organism evidence="7 8">
    <name type="scientific">Acanthamoeba castellanii (strain ATCC 30010 / Neff)</name>
    <dbReference type="NCBI Taxonomy" id="1257118"/>
    <lineage>
        <taxon>Eukaryota</taxon>
        <taxon>Amoebozoa</taxon>
        <taxon>Discosea</taxon>
        <taxon>Longamoebia</taxon>
        <taxon>Centramoebida</taxon>
        <taxon>Acanthamoebidae</taxon>
        <taxon>Acanthamoeba</taxon>
    </lineage>
</organism>
<feature type="transmembrane region" description="Helical" evidence="5">
    <location>
        <begin position="84"/>
        <end position="105"/>
    </location>
</feature>
<dbReference type="STRING" id="1257118.L8HKG1"/>
<keyword evidence="5" id="KW-0472">Membrane</keyword>
<dbReference type="KEGG" id="acan:ACA1_288690"/>
<keyword evidence="8" id="KW-1185">Reference proteome</keyword>
<keyword evidence="4" id="KW-0443">Lipid metabolism</keyword>
<dbReference type="OrthoDB" id="2363873at2759"/>
<dbReference type="EC" id="3.1.1.47" evidence="1"/>
<dbReference type="PANTHER" id="PTHR10272:SF0">
    <property type="entry name" value="PLATELET-ACTIVATING FACTOR ACETYLHYDROLASE"/>
    <property type="match status" value="1"/>
</dbReference>
<feature type="transmembrane region" description="Helical" evidence="5">
    <location>
        <begin position="111"/>
        <end position="133"/>
    </location>
</feature>
<keyword evidence="3" id="KW-0442">Lipid degradation</keyword>
<dbReference type="VEuPathDB" id="AmoebaDB:ACA1_288690"/>
<feature type="chain" id="PRO_5003990843" description="1-alkyl-2-acetylglycerophosphocholine esterase" evidence="6">
    <location>
        <begin position="27"/>
        <end position="604"/>
    </location>
</feature>
<dbReference type="PANTHER" id="PTHR10272">
    <property type="entry name" value="PLATELET-ACTIVATING FACTOR ACETYLHYDROLASE"/>
    <property type="match status" value="1"/>
</dbReference>
<dbReference type="GO" id="GO:0003847">
    <property type="term" value="F:1-alkyl-2-acetylglycerophosphocholine esterase activity"/>
    <property type="evidence" value="ECO:0007669"/>
    <property type="project" value="UniProtKB-EC"/>
</dbReference>
<dbReference type="EMBL" id="KB007805">
    <property type="protein sequence ID" value="ELR25148.1"/>
    <property type="molecule type" value="Genomic_DNA"/>
</dbReference>
<dbReference type="RefSeq" id="XP_004367903.1">
    <property type="nucleotide sequence ID" value="XM_004367846.1"/>
</dbReference>
<feature type="signal peptide" evidence="6">
    <location>
        <begin position="1"/>
        <end position="26"/>
    </location>
</feature>
<evidence type="ECO:0000256" key="4">
    <source>
        <dbReference type="ARBA" id="ARBA00023098"/>
    </source>
</evidence>
<name>L8HKG1_ACACF</name>
<protein>
    <recommendedName>
        <fullName evidence="1">1-alkyl-2-acetylglycerophosphocholine esterase</fullName>
        <ecNumber evidence="1">3.1.1.47</ecNumber>
    </recommendedName>
</protein>
<evidence type="ECO:0000256" key="3">
    <source>
        <dbReference type="ARBA" id="ARBA00022963"/>
    </source>
</evidence>
<evidence type="ECO:0000256" key="1">
    <source>
        <dbReference type="ARBA" id="ARBA00013201"/>
    </source>
</evidence>
<accession>L8HKG1</accession>
<dbReference type="SUPFAM" id="SSF53474">
    <property type="entry name" value="alpha/beta-Hydrolases"/>
    <property type="match status" value="1"/>
</dbReference>
<dbReference type="AlphaFoldDB" id="L8HKG1"/>
<keyword evidence="2 7" id="KW-0378">Hydrolase</keyword>
<sequence>MPGHSSLWWWGVAAALQVLRRSPAEALVWTTTVAALALRGAGWSSISGTSSTDGSSTTALALAIAPLGVLAWQTGLRGGFLWQLVPLVPVIAAPLLPAVLSAVPWPSSGPAWWAAWGVGWLLAAASLAALLAFPPVPFPPRTAPRTRDLDAAASGARSAARSAKLYDVGFRHGEEDEGDERGRRAFYVWYPAARGSRTTSHKSRGDSGTSHYFPQFTSQMEAMFESMQYRLPTALLFSHLRYVHPNTLADAPLLPAPCAPSTEAADDGGPRWPAIVFSHGLYGFPSLYTHLCSSLASLGYVVVAVGHTDGSGSIVSPARGDILTAFEPLPTSPSGQELGGHDLWKFRNRQLDVRVDDLEACLDTLHRWNSDTESPFYGTAVDLAKVAVAGHSFGGGTSLGLVLREAESRSLASCGKSAAERNTSVRGAILFDGWMFPLKGSEGPAFDRVIPPQRFDASVPVLFINAEMWHGSEPYFMLNKERIGQLCELSKGRWRSFTLKGTGHHNWNDFCFYAPIVSRLVGLTRERDLTEAHDDTMALVDAFLADVLTDDQDATSDELPRLPRLDRAVSAILRENPSHEDAVLEVDAAPGRHRNDSIASKQQQ</sequence>
<dbReference type="GO" id="GO:0016042">
    <property type="term" value="P:lipid catabolic process"/>
    <property type="evidence" value="ECO:0007669"/>
    <property type="project" value="UniProtKB-KW"/>
</dbReference>
<proteinExistence type="predicted"/>
<keyword evidence="5" id="KW-1133">Transmembrane helix</keyword>
<evidence type="ECO:0000256" key="5">
    <source>
        <dbReference type="SAM" id="Phobius"/>
    </source>
</evidence>
<dbReference type="Proteomes" id="UP000011083">
    <property type="component" value="Unassembled WGS sequence"/>
</dbReference>
<evidence type="ECO:0000313" key="8">
    <source>
        <dbReference type="Proteomes" id="UP000011083"/>
    </source>
</evidence>
<evidence type="ECO:0000256" key="2">
    <source>
        <dbReference type="ARBA" id="ARBA00022801"/>
    </source>
</evidence>